<protein>
    <submittedName>
        <fullName evidence="2">Uncharacterized protein</fullName>
    </submittedName>
</protein>
<name>A0A1Y1YZS3_9PLEO</name>
<reference evidence="2 3" key="1">
    <citation type="submission" date="2016-07" db="EMBL/GenBank/DDBJ databases">
        <title>Pervasive Adenine N6-methylation of Active Genes in Fungi.</title>
        <authorList>
            <consortium name="DOE Joint Genome Institute"/>
            <person name="Mondo S.J."/>
            <person name="Dannebaum R.O."/>
            <person name="Kuo R.C."/>
            <person name="Labutti K."/>
            <person name="Haridas S."/>
            <person name="Kuo A."/>
            <person name="Salamov A."/>
            <person name="Ahrendt S.R."/>
            <person name="Lipzen A."/>
            <person name="Sullivan W."/>
            <person name="Andreopoulos W.B."/>
            <person name="Clum A."/>
            <person name="Lindquist E."/>
            <person name="Daum C."/>
            <person name="Ramamoorthy G.K."/>
            <person name="Gryganskyi A."/>
            <person name="Culley D."/>
            <person name="Magnuson J.K."/>
            <person name="James T.Y."/>
            <person name="O'Malley M.A."/>
            <person name="Stajich J.E."/>
            <person name="Spatafora J.W."/>
            <person name="Visel A."/>
            <person name="Grigoriev I.V."/>
        </authorList>
    </citation>
    <scope>NUCLEOTIDE SEQUENCE [LARGE SCALE GENOMIC DNA]</scope>
    <source>
        <strain evidence="2 3">CBS 115471</strain>
    </source>
</reference>
<evidence type="ECO:0000256" key="1">
    <source>
        <dbReference type="SAM" id="MobiDB-lite"/>
    </source>
</evidence>
<comment type="caution">
    <text evidence="2">The sequence shown here is derived from an EMBL/GenBank/DDBJ whole genome shotgun (WGS) entry which is preliminary data.</text>
</comment>
<gene>
    <name evidence="2" type="ORF">BCR34DRAFT_573782</name>
</gene>
<keyword evidence="3" id="KW-1185">Reference proteome</keyword>
<evidence type="ECO:0000313" key="2">
    <source>
        <dbReference type="EMBL" id="ORY03055.1"/>
    </source>
</evidence>
<sequence>MHSYTQRVFMFSNPRRSLPPSNHFEPGSAQESTRKMTTKGKVYNPHPVPTRKDIQPSNYQKPLRSHTQLSPSLVALALAYPHPNQQRTNLDLFYISASLWADDVADVSQFLDDALACKISESKLVSRANEMLNHELDKLNHKTRSTLTRSSTFSARSRLRTTR</sequence>
<proteinExistence type="predicted"/>
<accession>A0A1Y1YZS3</accession>
<dbReference type="Proteomes" id="UP000193144">
    <property type="component" value="Unassembled WGS sequence"/>
</dbReference>
<evidence type="ECO:0000313" key="3">
    <source>
        <dbReference type="Proteomes" id="UP000193144"/>
    </source>
</evidence>
<feature type="region of interest" description="Disordered" evidence="1">
    <location>
        <begin position="11"/>
        <end position="55"/>
    </location>
</feature>
<dbReference type="EMBL" id="MCFA01000151">
    <property type="protein sequence ID" value="ORY03055.1"/>
    <property type="molecule type" value="Genomic_DNA"/>
</dbReference>
<organism evidence="2 3">
    <name type="scientific">Clohesyomyces aquaticus</name>
    <dbReference type="NCBI Taxonomy" id="1231657"/>
    <lineage>
        <taxon>Eukaryota</taxon>
        <taxon>Fungi</taxon>
        <taxon>Dikarya</taxon>
        <taxon>Ascomycota</taxon>
        <taxon>Pezizomycotina</taxon>
        <taxon>Dothideomycetes</taxon>
        <taxon>Pleosporomycetidae</taxon>
        <taxon>Pleosporales</taxon>
        <taxon>Lindgomycetaceae</taxon>
        <taxon>Clohesyomyces</taxon>
    </lineage>
</organism>
<dbReference type="AlphaFoldDB" id="A0A1Y1YZS3"/>